<proteinExistence type="predicted"/>
<evidence type="ECO:0000313" key="4">
    <source>
        <dbReference type="Proteomes" id="UP000540989"/>
    </source>
</evidence>
<name>A0A7W7ZK00_9BACT</name>
<gene>
    <name evidence="3" type="ORF">HDF16_006071</name>
</gene>
<feature type="chain" id="PRO_5031033801" evidence="2">
    <location>
        <begin position="20"/>
        <end position="165"/>
    </location>
</feature>
<accession>A0A7W7ZK00</accession>
<feature type="signal peptide" evidence="2">
    <location>
        <begin position="1"/>
        <end position="19"/>
    </location>
</feature>
<feature type="coiled-coil region" evidence="1">
    <location>
        <begin position="56"/>
        <end position="90"/>
    </location>
</feature>
<comment type="caution">
    <text evidence="3">The sequence shown here is derived from an EMBL/GenBank/DDBJ whole genome shotgun (WGS) entry which is preliminary data.</text>
</comment>
<keyword evidence="1" id="KW-0175">Coiled coil</keyword>
<keyword evidence="4" id="KW-1185">Reference proteome</keyword>
<dbReference type="EMBL" id="JACHIP010000037">
    <property type="protein sequence ID" value="MBB5061335.1"/>
    <property type="molecule type" value="Genomic_DNA"/>
</dbReference>
<dbReference type="Proteomes" id="UP000540989">
    <property type="component" value="Unassembled WGS sequence"/>
</dbReference>
<dbReference type="Gene3D" id="1.10.287.1490">
    <property type="match status" value="1"/>
</dbReference>
<dbReference type="RefSeq" id="WP_184224175.1">
    <property type="nucleotide sequence ID" value="NZ_JACHIP010000037.1"/>
</dbReference>
<dbReference type="AlphaFoldDB" id="A0A7W7ZK00"/>
<protein>
    <submittedName>
        <fullName evidence="3">Chromosome segregation ATPase</fullName>
    </submittedName>
</protein>
<feature type="coiled-coil region" evidence="1">
    <location>
        <begin position="126"/>
        <end position="160"/>
    </location>
</feature>
<evidence type="ECO:0000256" key="1">
    <source>
        <dbReference type="SAM" id="Coils"/>
    </source>
</evidence>
<sequence length="165" mass="18497">MRMAPLLLTIGLSVLPVFSQTNHTDSQVQQQILEELRAIHHELRANTTLQLLLVELQTTQSSLNQATQRRDNLKAQIAGLQGDRSAQQAEVVRFEERMAKVTTPDQESIDKLEGLKNGLQAISAHEAAMSELLEDAENRLRTAQTERESIQSQLSDLVRKLSAFN</sequence>
<evidence type="ECO:0000313" key="3">
    <source>
        <dbReference type="EMBL" id="MBB5061335.1"/>
    </source>
</evidence>
<dbReference type="SUPFAM" id="SSF57997">
    <property type="entry name" value="Tropomyosin"/>
    <property type="match status" value="1"/>
</dbReference>
<keyword evidence="2" id="KW-0732">Signal</keyword>
<reference evidence="3 4" key="1">
    <citation type="submission" date="2020-08" db="EMBL/GenBank/DDBJ databases">
        <title>Genomic Encyclopedia of Type Strains, Phase IV (KMG-V): Genome sequencing to study the core and pangenomes of soil and plant-associated prokaryotes.</title>
        <authorList>
            <person name="Whitman W."/>
        </authorList>
    </citation>
    <scope>NUCLEOTIDE SEQUENCE [LARGE SCALE GENOMIC DNA]</scope>
    <source>
        <strain evidence="3 4">M8UP14</strain>
    </source>
</reference>
<evidence type="ECO:0000256" key="2">
    <source>
        <dbReference type="SAM" id="SignalP"/>
    </source>
</evidence>
<organism evidence="3 4">
    <name type="scientific">Granulicella aggregans</name>
    <dbReference type="NCBI Taxonomy" id="474949"/>
    <lineage>
        <taxon>Bacteria</taxon>
        <taxon>Pseudomonadati</taxon>
        <taxon>Acidobacteriota</taxon>
        <taxon>Terriglobia</taxon>
        <taxon>Terriglobales</taxon>
        <taxon>Acidobacteriaceae</taxon>
        <taxon>Granulicella</taxon>
    </lineage>
</organism>